<keyword evidence="2" id="KW-0479">Metal-binding</keyword>
<dbReference type="InterPro" id="IPR024654">
    <property type="entry name" value="Calcineurin-like_PHP_lpxH"/>
</dbReference>
<evidence type="ECO:0000313" key="4">
    <source>
        <dbReference type="EMBL" id="ATW26359.1"/>
    </source>
</evidence>
<name>A0A3G1KV83_FORW1</name>
<dbReference type="PANTHER" id="PTHR42850:SF2">
    <property type="entry name" value="BLL5683 PROTEIN"/>
    <property type="match status" value="1"/>
</dbReference>
<dbReference type="EC" id="3.1.4.-" evidence="2"/>
<accession>A0A3G1KV83</accession>
<proteinExistence type="inferred from homology"/>
<evidence type="ECO:0000259" key="3">
    <source>
        <dbReference type="Pfam" id="PF12850"/>
    </source>
</evidence>
<feature type="domain" description="Calcineurin-like phosphoesterase" evidence="3">
    <location>
        <begin position="1"/>
        <end position="200"/>
    </location>
</feature>
<dbReference type="PIRSF" id="PIRSF000883">
    <property type="entry name" value="Pesterase_MJ0912"/>
    <property type="match status" value="1"/>
</dbReference>
<organism evidence="4 5">
    <name type="scientific">Formimonas warabiya</name>
    <dbReference type="NCBI Taxonomy" id="1761012"/>
    <lineage>
        <taxon>Bacteria</taxon>
        <taxon>Bacillati</taxon>
        <taxon>Bacillota</taxon>
        <taxon>Clostridia</taxon>
        <taxon>Eubacteriales</taxon>
        <taxon>Peptococcaceae</taxon>
        <taxon>Candidatus Formimonas</taxon>
    </lineage>
</organism>
<dbReference type="GO" id="GO:0046872">
    <property type="term" value="F:metal ion binding"/>
    <property type="evidence" value="ECO:0007669"/>
    <property type="project" value="UniProtKB-KW"/>
</dbReference>
<comment type="cofactor">
    <cofactor evidence="2">
        <name>a divalent metal cation</name>
        <dbReference type="ChEBI" id="CHEBI:60240"/>
    </cofactor>
</comment>
<dbReference type="Proteomes" id="UP000323521">
    <property type="component" value="Chromosome"/>
</dbReference>
<dbReference type="RefSeq" id="WP_148135661.1">
    <property type="nucleotide sequence ID" value="NZ_CP017634.1"/>
</dbReference>
<sequence length="237" mass="26298">MRIAVFSDVHGNLAALQAVLADVEKRKVDYTVCAGDLVGYAPFPNEVIHLIQERNIPCVMGNYDDGVGFFRPVCGCDFKDDQARLLGEQSLLWTKKHTSEENKEFLRFLPYEIRIEAAGKRLLIVHGSPKALNEYLSADTSEHYLKGLLEEEDTDVLICGHTHIPCHKQWDQGHLVNAGSIGKPKHGKSSAVYALIQITKGIAVEFLDVAYDVEATASAIEKSDLPDAFAHMLRKGH</sequence>
<comment type="similarity">
    <text evidence="1 2">Belongs to the metallophosphoesterase superfamily. YfcE family.</text>
</comment>
<evidence type="ECO:0000256" key="2">
    <source>
        <dbReference type="RuleBase" id="RU362039"/>
    </source>
</evidence>
<dbReference type="OrthoDB" id="9800565at2"/>
<dbReference type="SUPFAM" id="SSF56300">
    <property type="entry name" value="Metallo-dependent phosphatases"/>
    <property type="match status" value="1"/>
</dbReference>
<dbReference type="InterPro" id="IPR029052">
    <property type="entry name" value="Metallo-depent_PP-like"/>
</dbReference>
<dbReference type="PANTHER" id="PTHR42850">
    <property type="entry name" value="METALLOPHOSPHOESTERASE"/>
    <property type="match status" value="1"/>
</dbReference>
<dbReference type="InterPro" id="IPR000979">
    <property type="entry name" value="Phosphodiesterase_MJ0936/Vps29"/>
</dbReference>
<dbReference type="InterPro" id="IPR011152">
    <property type="entry name" value="Pesterase_MJ0912"/>
</dbReference>
<evidence type="ECO:0000313" key="5">
    <source>
        <dbReference type="Proteomes" id="UP000323521"/>
    </source>
</evidence>
<evidence type="ECO:0000256" key="1">
    <source>
        <dbReference type="ARBA" id="ARBA00008950"/>
    </source>
</evidence>
<dbReference type="KEGG" id="fwa:DCMF_17755"/>
<dbReference type="GO" id="GO:0016791">
    <property type="term" value="F:phosphatase activity"/>
    <property type="evidence" value="ECO:0007669"/>
    <property type="project" value="TreeGrafter"/>
</dbReference>
<dbReference type="NCBIfam" id="TIGR00040">
    <property type="entry name" value="yfcE"/>
    <property type="match status" value="1"/>
</dbReference>
<gene>
    <name evidence="4" type="ORF">DCMF_17755</name>
</gene>
<keyword evidence="5" id="KW-1185">Reference proteome</keyword>
<dbReference type="GO" id="GO:0005737">
    <property type="term" value="C:cytoplasm"/>
    <property type="evidence" value="ECO:0007669"/>
    <property type="project" value="TreeGrafter"/>
</dbReference>
<dbReference type="EMBL" id="CP017634">
    <property type="protein sequence ID" value="ATW26359.1"/>
    <property type="molecule type" value="Genomic_DNA"/>
</dbReference>
<dbReference type="InterPro" id="IPR050126">
    <property type="entry name" value="Ap4A_hydrolase"/>
</dbReference>
<dbReference type="AlphaFoldDB" id="A0A3G1KV83"/>
<dbReference type="Pfam" id="PF12850">
    <property type="entry name" value="Metallophos_2"/>
    <property type="match status" value="1"/>
</dbReference>
<dbReference type="Gene3D" id="3.60.21.10">
    <property type="match status" value="1"/>
</dbReference>
<reference evidence="4 5" key="1">
    <citation type="submission" date="2016-10" db="EMBL/GenBank/DDBJ databases">
        <title>Complete Genome Sequence of Peptococcaceae strain DCMF.</title>
        <authorList>
            <person name="Edwards R.J."/>
            <person name="Holland S.I."/>
            <person name="Deshpande N.P."/>
            <person name="Wong Y.K."/>
            <person name="Ertan H."/>
            <person name="Manefield M."/>
            <person name="Russell T.L."/>
            <person name="Lee M.J."/>
        </authorList>
    </citation>
    <scope>NUCLEOTIDE SEQUENCE [LARGE SCALE GENOMIC DNA]</scope>
    <source>
        <strain evidence="4 5">DCMF</strain>
    </source>
</reference>
<protein>
    <recommendedName>
        <fullName evidence="2">Phosphoesterase</fullName>
        <ecNumber evidence="2">3.1.4.-</ecNumber>
    </recommendedName>
</protein>